<dbReference type="HOGENOM" id="CLU_1687022_0_0_1"/>
<evidence type="ECO:0000313" key="1">
    <source>
        <dbReference type="EMBL" id="EWC47844.1"/>
    </source>
</evidence>
<dbReference type="PANTHER" id="PTHR37490">
    <property type="entry name" value="EXPRESSED PROTEIN"/>
    <property type="match status" value="1"/>
</dbReference>
<dbReference type="PANTHER" id="PTHR37490:SF1">
    <property type="entry name" value="GLYCOSYLTRANSFERASE 2-LIKE DOMAIN-CONTAINING PROTEIN"/>
    <property type="match status" value="1"/>
</dbReference>
<keyword evidence="2" id="KW-1185">Reference proteome</keyword>
<gene>
    <name evidence="1" type="ORF">DRE_02726</name>
</gene>
<reference evidence="1 2" key="1">
    <citation type="submission" date="2013-05" db="EMBL/GenBank/DDBJ databases">
        <title>Drechslerella stenobrocha genome reveals carnivorous origination and mechanical trapping mechanism of predatory fungi.</title>
        <authorList>
            <person name="Liu X."/>
            <person name="Zhang W."/>
            <person name="Liu K."/>
        </authorList>
    </citation>
    <scope>NUCLEOTIDE SEQUENCE [LARGE SCALE GENOMIC DNA]</scope>
    <source>
        <strain evidence="1 2">248</strain>
    </source>
</reference>
<accession>W7HWD1</accession>
<protein>
    <submittedName>
        <fullName evidence="1">Uncharacterized protein</fullName>
    </submittedName>
</protein>
<sequence>MFVQAKPHTPERIVGRLGAYFDPERTGMMDLGYRELRQCSCTDCRDEYGWTDETNLIPELMSEAHNVRCNERTRVSLSYKGQFVVSAKRIRSLRRKIYEGLESKLVGEDRILLGQEEDSPDSPVFGYALERSWGVLFQCADLTAVRDECPGLTVPGIAMGDLRRARPEDCGCLD</sequence>
<dbReference type="EMBL" id="KI966407">
    <property type="protein sequence ID" value="EWC47844.1"/>
    <property type="molecule type" value="Genomic_DNA"/>
</dbReference>
<dbReference type="OrthoDB" id="28755at2759"/>
<dbReference type="AlphaFoldDB" id="W7HWD1"/>
<proteinExistence type="predicted"/>
<dbReference type="Proteomes" id="UP000024837">
    <property type="component" value="Unassembled WGS sequence"/>
</dbReference>
<organism evidence="1 2">
    <name type="scientific">Drechslerella stenobrocha 248</name>
    <dbReference type="NCBI Taxonomy" id="1043628"/>
    <lineage>
        <taxon>Eukaryota</taxon>
        <taxon>Fungi</taxon>
        <taxon>Dikarya</taxon>
        <taxon>Ascomycota</taxon>
        <taxon>Pezizomycotina</taxon>
        <taxon>Orbiliomycetes</taxon>
        <taxon>Orbiliales</taxon>
        <taxon>Orbiliaceae</taxon>
        <taxon>Drechslerella</taxon>
    </lineage>
</organism>
<evidence type="ECO:0000313" key="2">
    <source>
        <dbReference type="Proteomes" id="UP000024837"/>
    </source>
</evidence>
<name>W7HWD1_9PEZI</name>